<evidence type="ECO:0000313" key="3">
    <source>
        <dbReference type="EnsemblPlants" id="LPERR04G21610.1"/>
    </source>
</evidence>
<dbReference type="EnsemblPlants" id="LPERR04G21610.1">
    <property type="protein sequence ID" value="LPERR04G21610.1"/>
    <property type="gene ID" value="LPERR04G21610"/>
</dbReference>
<dbReference type="HOGENOM" id="CLU_030073_1_0_1"/>
<dbReference type="InterPro" id="IPR025852">
    <property type="entry name" value="SM_dom_ATX"/>
</dbReference>
<dbReference type="InterPro" id="IPR045117">
    <property type="entry name" value="ATXN2-like"/>
</dbReference>
<dbReference type="STRING" id="77586.A0A0D9W9T6"/>
<organism evidence="3 4">
    <name type="scientific">Leersia perrieri</name>
    <dbReference type="NCBI Taxonomy" id="77586"/>
    <lineage>
        <taxon>Eukaryota</taxon>
        <taxon>Viridiplantae</taxon>
        <taxon>Streptophyta</taxon>
        <taxon>Embryophyta</taxon>
        <taxon>Tracheophyta</taxon>
        <taxon>Spermatophyta</taxon>
        <taxon>Magnoliopsida</taxon>
        <taxon>Liliopsida</taxon>
        <taxon>Poales</taxon>
        <taxon>Poaceae</taxon>
        <taxon>BOP clade</taxon>
        <taxon>Oryzoideae</taxon>
        <taxon>Oryzeae</taxon>
        <taxon>Oryzinae</taxon>
        <taxon>Leersia</taxon>
    </lineage>
</organism>
<accession>A0A0D9W9T6</accession>
<proteinExistence type="predicted"/>
<dbReference type="PANTHER" id="PTHR12854:SF12">
    <property type="entry name" value="POLYADENYLATE-BINDING PROTEIN INTERACTING PROTEIN"/>
    <property type="match status" value="1"/>
</dbReference>
<dbReference type="GO" id="GO:0010494">
    <property type="term" value="C:cytoplasmic stress granule"/>
    <property type="evidence" value="ECO:0007669"/>
    <property type="project" value="TreeGrafter"/>
</dbReference>
<keyword evidence="4" id="KW-1185">Reference proteome</keyword>
<sequence>MARPKRTKPPPPPPQSPSPKAAEVAAAAAERPRPQHPSPSLPEALLLATVCMVGLPVEVQVRDGSAYAGVFHTATLDGGYGVVLKKARKIADGKGGANIPLGAFVDTLVVLPDDIVQVIAKDFSLGTKDACRTPVCETVAASASVKPQTSHVNVSSLKEFKKCSMPDQGSDICIGKSTPGPRFSCNAIMSSAIVGPKDGNARSAVLTTSTMASDAKVSPPATSAAKTAVLSKTAAKDSKLNPCARVFSPSFASSRPVLAAAPSINPIYISNSVAGVPTGLPVFETNPVPGGSSLSSKVVHYNNLASANYAISPQYIQSTMGHNVTRLDPARIGTPYHPMQVGPAYISPGPQPVAGGKFNHFVYVHPFSQDVMHGAPVIPQGWSLPASLNSHQANFQKFQGTAPLYVAPPVMATGNLPLVVPNPAPLVQPFQAARPIMVPAASSMVPGKYM</sequence>
<reference evidence="3" key="3">
    <citation type="submission" date="2015-04" db="UniProtKB">
        <authorList>
            <consortium name="EnsemblPlants"/>
        </authorList>
    </citation>
    <scope>IDENTIFICATION</scope>
</reference>
<feature type="region of interest" description="Disordered" evidence="1">
    <location>
        <begin position="1"/>
        <end position="40"/>
    </location>
</feature>
<evidence type="ECO:0000313" key="4">
    <source>
        <dbReference type="Proteomes" id="UP000032180"/>
    </source>
</evidence>
<feature type="domain" description="Ataxin 2 SM" evidence="2">
    <location>
        <begin position="44"/>
        <end position="121"/>
    </location>
</feature>
<evidence type="ECO:0000256" key="1">
    <source>
        <dbReference type="SAM" id="MobiDB-lite"/>
    </source>
</evidence>
<dbReference type="Pfam" id="PF14438">
    <property type="entry name" value="SM-ATX"/>
    <property type="match status" value="1"/>
</dbReference>
<feature type="compositionally biased region" description="Low complexity" evidence="1">
    <location>
        <begin position="18"/>
        <end position="29"/>
    </location>
</feature>
<dbReference type="PANTHER" id="PTHR12854">
    <property type="entry name" value="ATAXIN 2-RELATED"/>
    <property type="match status" value="1"/>
</dbReference>
<name>A0A0D9W9T6_9ORYZ</name>
<evidence type="ECO:0000259" key="2">
    <source>
        <dbReference type="Pfam" id="PF14438"/>
    </source>
</evidence>
<reference evidence="3 4" key="1">
    <citation type="submission" date="2012-08" db="EMBL/GenBank/DDBJ databases">
        <title>Oryza genome evolution.</title>
        <authorList>
            <person name="Wing R.A."/>
        </authorList>
    </citation>
    <scope>NUCLEOTIDE SEQUENCE</scope>
</reference>
<protein>
    <recommendedName>
        <fullName evidence="2">Ataxin 2 SM domain-containing protein</fullName>
    </recommendedName>
</protein>
<dbReference type="Gramene" id="LPERR04G21610.1">
    <property type="protein sequence ID" value="LPERR04G21610.1"/>
    <property type="gene ID" value="LPERR04G21610"/>
</dbReference>
<dbReference type="Proteomes" id="UP000032180">
    <property type="component" value="Chromosome 4"/>
</dbReference>
<dbReference type="GO" id="GO:0003729">
    <property type="term" value="F:mRNA binding"/>
    <property type="evidence" value="ECO:0007669"/>
    <property type="project" value="TreeGrafter"/>
</dbReference>
<reference evidence="4" key="2">
    <citation type="submission" date="2013-12" db="EMBL/GenBank/DDBJ databases">
        <authorList>
            <person name="Yu Y."/>
            <person name="Lee S."/>
            <person name="de Baynast K."/>
            <person name="Wissotski M."/>
            <person name="Liu L."/>
            <person name="Talag J."/>
            <person name="Goicoechea J."/>
            <person name="Angelova A."/>
            <person name="Jetty R."/>
            <person name="Kudrna D."/>
            <person name="Golser W."/>
            <person name="Rivera L."/>
            <person name="Zhang J."/>
            <person name="Wing R."/>
        </authorList>
    </citation>
    <scope>NUCLEOTIDE SEQUENCE</scope>
</reference>
<dbReference type="GO" id="GO:0034063">
    <property type="term" value="P:stress granule assembly"/>
    <property type="evidence" value="ECO:0007669"/>
    <property type="project" value="TreeGrafter"/>
</dbReference>
<dbReference type="AlphaFoldDB" id="A0A0D9W9T6"/>
<dbReference type="eggNOG" id="ENOG502QPY3">
    <property type="taxonomic scope" value="Eukaryota"/>
</dbReference>